<dbReference type="AlphaFoldDB" id="A0A834UAG5"/>
<evidence type="ECO:0000256" key="2">
    <source>
        <dbReference type="ARBA" id="ARBA00023043"/>
    </source>
</evidence>
<name>A0A834UAG5_VESPE</name>
<accession>A0A834UAG5</accession>
<dbReference type="EMBL" id="JACSDY010000006">
    <property type="protein sequence ID" value="KAF7425666.1"/>
    <property type="molecule type" value="Genomic_DNA"/>
</dbReference>
<feature type="repeat" description="ANK" evidence="3">
    <location>
        <begin position="83"/>
        <end position="115"/>
    </location>
</feature>
<dbReference type="PANTHER" id="PTHR24198">
    <property type="entry name" value="ANKYRIN REPEAT AND PROTEIN KINASE DOMAIN-CONTAINING PROTEIN"/>
    <property type="match status" value="1"/>
</dbReference>
<dbReference type="PROSITE" id="PS50297">
    <property type="entry name" value="ANK_REP_REGION"/>
    <property type="match status" value="3"/>
</dbReference>
<dbReference type="PROSITE" id="PS50088">
    <property type="entry name" value="ANK_REPEAT"/>
    <property type="match status" value="3"/>
</dbReference>
<evidence type="ECO:0000313" key="4">
    <source>
        <dbReference type="EMBL" id="KAF7425666.1"/>
    </source>
</evidence>
<gene>
    <name evidence="4" type="ORF">H0235_008104</name>
</gene>
<dbReference type="PRINTS" id="PR01415">
    <property type="entry name" value="ANKYRIN"/>
</dbReference>
<dbReference type="SMART" id="SM00248">
    <property type="entry name" value="ANK"/>
    <property type="match status" value="7"/>
</dbReference>
<proteinExistence type="predicted"/>
<keyword evidence="5" id="KW-1185">Reference proteome</keyword>
<dbReference type="SUPFAM" id="SSF48403">
    <property type="entry name" value="Ankyrin repeat"/>
    <property type="match status" value="1"/>
</dbReference>
<evidence type="ECO:0000256" key="3">
    <source>
        <dbReference type="PROSITE-ProRule" id="PRU00023"/>
    </source>
</evidence>
<dbReference type="Gene3D" id="1.25.40.20">
    <property type="entry name" value="Ankyrin repeat-containing domain"/>
    <property type="match status" value="2"/>
</dbReference>
<feature type="repeat" description="ANK" evidence="3">
    <location>
        <begin position="46"/>
        <end position="66"/>
    </location>
</feature>
<keyword evidence="2 3" id="KW-0040">ANK repeat</keyword>
<keyword evidence="1" id="KW-0677">Repeat</keyword>
<evidence type="ECO:0000313" key="5">
    <source>
        <dbReference type="Proteomes" id="UP000600918"/>
    </source>
</evidence>
<reference evidence="4" key="1">
    <citation type="journal article" date="2020" name="G3 (Bethesda)">
        <title>High-Quality Assemblies for Three Invasive Social Wasps from the &lt;i&gt;Vespula&lt;/i&gt; Genus.</title>
        <authorList>
            <person name="Harrop T.W.R."/>
            <person name="Guhlin J."/>
            <person name="McLaughlin G.M."/>
            <person name="Permina E."/>
            <person name="Stockwell P."/>
            <person name="Gilligan J."/>
            <person name="Le Lec M.F."/>
            <person name="Gruber M.A.M."/>
            <person name="Quinn O."/>
            <person name="Lovegrove M."/>
            <person name="Duncan E.J."/>
            <person name="Remnant E.J."/>
            <person name="Van Eeckhoven J."/>
            <person name="Graham B."/>
            <person name="Knapp R.A."/>
            <person name="Langford K.W."/>
            <person name="Kronenberg Z."/>
            <person name="Press M.O."/>
            <person name="Eacker S.M."/>
            <person name="Wilson-Rankin E.E."/>
            <person name="Purcell J."/>
            <person name="Lester P.J."/>
            <person name="Dearden P.K."/>
        </authorList>
    </citation>
    <scope>NUCLEOTIDE SEQUENCE</scope>
    <source>
        <strain evidence="4">Volc-1</strain>
    </source>
</reference>
<protein>
    <recommendedName>
        <fullName evidence="6">Ankyrin repeat domain-containing protein 16</fullName>
    </recommendedName>
</protein>
<feature type="repeat" description="ANK" evidence="3">
    <location>
        <begin position="236"/>
        <end position="268"/>
    </location>
</feature>
<dbReference type="Pfam" id="PF00023">
    <property type="entry name" value="Ank"/>
    <property type="match status" value="1"/>
</dbReference>
<dbReference type="InterPro" id="IPR002110">
    <property type="entry name" value="Ankyrin_rpt"/>
</dbReference>
<dbReference type="Proteomes" id="UP000600918">
    <property type="component" value="Unassembled WGS sequence"/>
</dbReference>
<evidence type="ECO:0008006" key="6">
    <source>
        <dbReference type="Google" id="ProtNLM"/>
    </source>
</evidence>
<comment type="caution">
    <text evidence="4">The sequence shown here is derived from an EMBL/GenBank/DDBJ whole genome shotgun (WGS) entry which is preliminary data.</text>
</comment>
<dbReference type="Pfam" id="PF12796">
    <property type="entry name" value="Ank_2"/>
    <property type="match status" value="2"/>
</dbReference>
<dbReference type="InterPro" id="IPR036770">
    <property type="entry name" value="Ankyrin_rpt-contain_sf"/>
</dbReference>
<sequence>MSKGIEIPNLSRDYLHACQNGDLLKIKNLTLKYDVQDWTTFRHSVSGDTPMHVAAREGHLNVVEYLCDAFERPDFKVNVVNKDMKRPLHEAAQFARTHVLRYLIEKGAIVDCSKRADWTPLMLACTKIGSEACKCIRILLEAKADPLRRNKDGWIPAFIICRSGDVNALRLFLDFAPESISLRSNNGRSSLHIAGSNLKSIFSMVFSTFIAFNGHEEIIDLLLAVDPGLVNARDSSGATPLHEAIKGGNLNIVKRMIQFGADFRATDKVGQTILHVASLIGSVEMMEYILTNNLINVHEKAFFDVTPLIAARRSKQTDAIDVLIKYGAEK</sequence>
<evidence type="ECO:0000256" key="1">
    <source>
        <dbReference type="ARBA" id="ARBA00022737"/>
    </source>
</evidence>
<organism evidence="4 5">
    <name type="scientific">Vespula pensylvanica</name>
    <name type="common">Western yellow jacket</name>
    <name type="synonym">Wasp</name>
    <dbReference type="NCBI Taxonomy" id="30213"/>
    <lineage>
        <taxon>Eukaryota</taxon>
        <taxon>Metazoa</taxon>
        <taxon>Ecdysozoa</taxon>
        <taxon>Arthropoda</taxon>
        <taxon>Hexapoda</taxon>
        <taxon>Insecta</taxon>
        <taxon>Pterygota</taxon>
        <taxon>Neoptera</taxon>
        <taxon>Endopterygota</taxon>
        <taxon>Hymenoptera</taxon>
        <taxon>Apocrita</taxon>
        <taxon>Aculeata</taxon>
        <taxon>Vespoidea</taxon>
        <taxon>Vespidae</taxon>
        <taxon>Vespinae</taxon>
        <taxon>Vespula</taxon>
    </lineage>
</organism>
<dbReference type="PANTHER" id="PTHR24198:SF165">
    <property type="entry name" value="ANKYRIN REPEAT-CONTAINING PROTEIN-RELATED"/>
    <property type="match status" value="1"/>
</dbReference>